<organism evidence="1 2">
    <name type="scientific">Trifolium medium</name>
    <dbReference type="NCBI Taxonomy" id="97028"/>
    <lineage>
        <taxon>Eukaryota</taxon>
        <taxon>Viridiplantae</taxon>
        <taxon>Streptophyta</taxon>
        <taxon>Embryophyta</taxon>
        <taxon>Tracheophyta</taxon>
        <taxon>Spermatophyta</taxon>
        <taxon>Magnoliopsida</taxon>
        <taxon>eudicotyledons</taxon>
        <taxon>Gunneridae</taxon>
        <taxon>Pentapetalae</taxon>
        <taxon>rosids</taxon>
        <taxon>fabids</taxon>
        <taxon>Fabales</taxon>
        <taxon>Fabaceae</taxon>
        <taxon>Papilionoideae</taxon>
        <taxon>50 kb inversion clade</taxon>
        <taxon>NPAAA clade</taxon>
        <taxon>Hologalegina</taxon>
        <taxon>IRL clade</taxon>
        <taxon>Trifolieae</taxon>
        <taxon>Trifolium</taxon>
    </lineage>
</organism>
<feature type="non-terminal residue" evidence="1">
    <location>
        <position position="137"/>
    </location>
</feature>
<sequence>INKPVEHNDPAPSPNFEFPVFEAEEDEDEEIPDEISRLLEHEKKTIQPHEETLEVINLGSEEDKKEVKIGALLDGNIKSRLIELLKEYVDVFAWSYQDMPGLDTNIVEHRLPLNPECPPVKQKLRRTHPDLAVKIKA</sequence>
<keyword evidence="2" id="KW-1185">Reference proteome</keyword>
<proteinExistence type="predicted"/>
<reference evidence="1 2" key="1">
    <citation type="journal article" date="2018" name="Front. Plant Sci.">
        <title>Red Clover (Trifolium pratense) and Zigzag Clover (T. medium) - A Picture of Genomic Similarities and Differences.</title>
        <authorList>
            <person name="Dluhosova J."/>
            <person name="Istvanek J."/>
            <person name="Nedelnik J."/>
            <person name="Repkova J."/>
        </authorList>
    </citation>
    <scope>NUCLEOTIDE SEQUENCE [LARGE SCALE GENOMIC DNA]</scope>
    <source>
        <strain evidence="2">cv. 10/8</strain>
        <tissue evidence="1">Leaf</tissue>
    </source>
</reference>
<comment type="caution">
    <text evidence="1">The sequence shown here is derived from an EMBL/GenBank/DDBJ whole genome shotgun (WGS) entry which is preliminary data.</text>
</comment>
<name>A0A392RED3_9FABA</name>
<accession>A0A392RED3</accession>
<dbReference type="Proteomes" id="UP000265520">
    <property type="component" value="Unassembled WGS sequence"/>
</dbReference>
<feature type="non-terminal residue" evidence="1">
    <location>
        <position position="1"/>
    </location>
</feature>
<evidence type="ECO:0008006" key="3">
    <source>
        <dbReference type="Google" id="ProtNLM"/>
    </source>
</evidence>
<evidence type="ECO:0000313" key="1">
    <source>
        <dbReference type="EMBL" id="MCI34993.1"/>
    </source>
</evidence>
<protein>
    <recommendedName>
        <fullName evidence="3">Reverse transcriptase domain-containing protein</fullName>
    </recommendedName>
</protein>
<dbReference type="EMBL" id="LXQA010219168">
    <property type="protein sequence ID" value="MCI34993.1"/>
    <property type="molecule type" value="Genomic_DNA"/>
</dbReference>
<evidence type="ECO:0000313" key="2">
    <source>
        <dbReference type="Proteomes" id="UP000265520"/>
    </source>
</evidence>
<dbReference type="AlphaFoldDB" id="A0A392RED3"/>